<feature type="domain" description="Cyclin-like" evidence="3">
    <location>
        <begin position="63"/>
        <end position="157"/>
    </location>
</feature>
<keyword evidence="1 2" id="KW-0195">Cyclin</keyword>
<dbReference type="InterPro" id="IPR039361">
    <property type="entry name" value="Cyclin"/>
</dbReference>
<evidence type="ECO:0008006" key="7">
    <source>
        <dbReference type="Google" id="ProtNLM"/>
    </source>
</evidence>
<keyword evidence="6" id="KW-1185">Reference proteome</keyword>
<dbReference type="SMART" id="SM01332">
    <property type="entry name" value="Cyclin_C"/>
    <property type="match status" value="1"/>
</dbReference>
<dbReference type="InterPro" id="IPR036915">
    <property type="entry name" value="Cyclin-like_sf"/>
</dbReference>
<reference evidence="5" key="2">
    <citation type="journal article" date="2019" name="IMA Fungus">
        <title>Genome sequencing and comparison of five Tilletia species to identify candidate genes for the detection of regulated species infecting wheat.</title>
        <authorList>
            <person name="Nguyen H.D.T."/>
            <person name="Sultana T."/>
            <person name="Kesanakurti P."/>
            <person name="Hambleton S."/>
        </authorList>
    </citation>
    <scope>NUCLEOTIDE SEQUENCE</scope>
    <source>
        <strain evidence="5">DAOMC 236416</strain>
    </source>
</reference>
<organism evidence="5 6">
    <name type="scientific">Tilletia indica</name>
    <dbReference type="NCBI Taxonomy" id="43049"/>
    <lineage>
        <taxon>Eukaryota</taxon>
        <taxon>Fungi</taxon>
        <taxon>Dikarya</taxon>
        <taxon>Basidiomycota</taxon>
        <taxon>Ustilaginomycotina</taxon>
        <taxon>Exobasidiomycetes</taxon>
        <taxon>Tilletiales</taxon>
        <taxon>Tilletiaceae</taxon>
        <taxon>Tilletia</taxon>
    </lineage>
</organism>
<reference evidence="5" key="1">
    <citation type="submission" date="2016-04" db="EMBL/GenBank/DDBJ databases">
        <authorList>
            <person name="Nguyen H.D."/>
            <person name="Samba Siva P."/>
            <person name="Cullis J."/>
            <person name="Levesque C.A."/>
            <person name="Hambleton S."/>
        </authorList>
    </citation>
    <scope>NUCLEOTIDE SEQUENCE</scope>
    <source>
        <strain evidence="5">DAOMC 236416</strain>
    </source>
</reference>
<comment type="caution">
    <text evidence="5">The sequence shown here is derived from an EMBL/GenBank/DDBJ whole genome shotgun (WGS) entry which is preliminary data.</text>
</comment>
<dbReference type="InterPro" id="IPR006671">
    <property type="entry name" value="Cyclin_N"/>
</dbReference>
<sequence length="285" mass="32975">MPIIDETLFVNLSAREALNPPSAGVEPNRAQISWCVMIKDADANTQAHTHVHLSREKRSKVLEWIAKVHGRMELNTEVLWLAVDIFHRFISSGGGATISAYHTGLTSLWLAAKVEGQHQHRYRLRHFARHIDDRGRTRRRMIREEAQILAVLQFRLSAYVPPTFWVQRISAARGYEPFTLRIALILVDTTVPEPCFATWRPKELASIAVLVACKMWCRTNREWSEAHVRVCGFQTSELLEGANLLLQYLRSENYKSSWMYRKYSSEEHHHLGDYVRSWALENAEI</sequence>
<dbReference type="Gene3D" id="1.10.472.10">
    <property type="entry name" value="Cyclin-like"/>
    <property type="match status" value="2"/>
</dbReference>
<dbReference type="Proteomes" id="UP000077521">
    <property type="component" value="Unassembled WGS sequence"/>
</dbReference>
<evidence type="ECO:0000256" key="2">
    <source>
        <dbReference type="RuleBase" id="RU000383"/>
    </source>
</evidence>
<dbReference type="InterPro" id="IPR013763">
    <property type="entry name" value="Cyclin-like_dom"/>
</dbReference>
<feature type="domain" description="Cyclin C-terminal" evidence="4">
    <location>
        <begin position="160"/>
        <end position="277"/>
    </location>
</feature>
<evidence type="ECO:0000259" key="4">
    <source>
        <dbReference type="SMART" id="SM01332"/>
    </source>
</evidence>
<dbReference type="SUPFAM" id="SSF47954">
    <property type="entry name" value="Cyclin-like"/>
    <property type="match status" value="2"/>
</dbReference>
<comment type="similarity">
    <text evidence="2">Belongs to the cyclin family.</text>
</comment>
<evidence type="ECO:0000256" key="1">
    <source>
        <dbReference type="ARBA" id="ARBA00023127"/>
    </source>
</evidence>
<dbReference type="PANTHER" id="PTHR10177">
    <property type="entry name" value="CYCLINS"/>
    <property type="match status" value="1"/>
</dbReference>
<name>A0A8T8SX75_9BASI</name>
<gene>
    <name evidence="5" type="ORF">A4X13_0g4944</name>
</gene>
<dbReference type="InterPro" id="IPR004367">
    <property type="entry name" value="Cyclin_C-dom"/>
</dbReference>
<accession>A0A8T8SX75</accession>
<dbReference type="Pfam" id="PF00134">
    <property type="entry name" value="Cyclin_N"/>
    <property type="match status" value="1"/>
</dbReference>
<feature type="domain" description="Cyclin-like" evidence="3">
    <location>
        <begin position="164"/>
        <end position="247"/>
    </location>
</feature>
<proteinExistence type="inferred from homology"/>
<evidence type="ECO:0000259" key="3">
    <source>
        <dbReference type="SMART" id="SM00385"/>
    </source>
</evidence>
<dbReference type="SMART" id="SM00385">
    <property type="entry name" value="CYCLIN"/>
    <property type="match status" value="2"/>
</dbReference>
<dbReference type="Pfam" id="PF02984">
    <property type="entry name" value="Cyclin_C"/>
    <property type="match status" value="1"/>
</dbReference>
<evidence type="ECO:0000313" key="6">
    <source>
        <dbReference type="Proteomes" id="UP000077521"/>
    </source>
</evidence>
<protein>
    <recommendedName>
        <fullName evidence="7">Cyclin N-terminal domain-containing protein</fullName>
    </recommendedName>
</protein>
<dbReference type="AlphaFoldDB" id="A0A8T8SX75"/>
<dbReference type="CDD" id="cd00043">
    <property type="entry name" value="CYCLIN_SF"/>
    <property type="match status" value="1"/>
</dbReference>
<evidence type="ECO:0000313" key="5">
    <source>
        <dbReference type="EMBL" id="KAE8250120.1"/>
    </source>
</evidence>
<dbReference type="EMBL" id="LWDF02000350">
    <property type="protein sequence ID" value="KAE8250120.1"/>
    <property type="molecule type" value="Genomic_DNA"/>
</dbReference>